<dbReference type="PROSITE" id="PS50122">
    <property type="entry name" value="CHEB"/>
    <property type="match status" value="1"/>
</dbReference>
<comment type="catalytic activity">
    <reaction evidence="2 3">
        <text>[protein]-L-glutamate 5-O-methyl ester + H2O = L-glutamyl-[protein] + methanol + H(+)</text>
        <dbReference type="Rhea" id="RHEA:23236"/>
        <dbReference type="Rhea" id="RHEA-COMP:10208"/>
        <dbReference type="Rhea" id="RHEA-COMP:10311"/>
        <dbReference type="ChEBI" id="CHEBI:15377"/>
        <dbReference type="ChEBI" id="CHEBI:15378"/>
        <dbReference type="ChEBI" id="CHEBI:17790"/>
        <dbReference type="ChEBI" id="CHEBI:29973"/>
        <dbReference type="ChEBI" id="CHEBI:82795"/>
        <dbReference type="EC" id="3.1.1.61"/>
    </reaction>
</comment>
<accession>A0A223KRC5</accession>
<dbReference type="GO" id="GO:0000156">
    <property type="term" value="F:phosphorelay response regulator activity"/>
    <property type="evidence" value="ECO:0007669"/>
    <property type="project" value="InterPro"/>
</dbReference>
<evidence type="ECO:0000259" key="6">
    <source>
        <dbReference type="PROSITE" id="PS50110"/>
    </source>
</evidence>
<feature type="active site" evidence="3 4">
    <location>
        <position position="200"/>
    </location>
</feature>
<dbReference type="NCBIfam" id="NF001965">
    <property type="entry name" value="PRK00742.1"/>
    <property type="match status" value="1"/>
</dbReference>
<dbReference type="GO" id="GO:0005737">
    <property type="term" value="C:cytoplasm"/>
    <property type="evidence" value="ECO:0007669"/>
    <property type="project" value="UniProtKB-SubCell"/>
</dbReference>
<dbReference type="SUPFAM" id="SSF52738">
    <property type="entry name" value="Methylesterase CheB, C-terminal domain"/>
    <property type="match status" value="1"/>
</dbReference>
<dbReference type="InterPro" id="IPR000673">
    <property type="entry name" value="Sig_transdc_resp-reg_Me-estase"/>
</dbReference>
<evidence type="ECO:0000259" key="7">
    <source>
        <dbReference type="PROSITE" id="PS50122"/>
    </source>
</evidence>
<comment type="subcellular location">
    <subcellularLocation>
        <location evidence="3">Cytoplasm</location>
    </subcellularLocation>
</comment>
<keyword evidence="9" id="KW-1185">Reference proteome</keyword>
<name>A0A223KRC5_9BACI</name>
<dbReference type="Pfam" id="PF01339">
    <property type="entry name" value="CheB_methylest"/>
    <property type="match status" value="1"/>
</dbReference>
<keyword evidence="3 5" id="KW-0597">Phosphoprotein</keyword>
<feature type="active site" evidence="3 4">
    <location>
        <position position="296"/>
    </location>
</feature>
<comment type="similarity">
    <text evidence="3">Belongs to the CheB family.</text>
</comment>
<dbReference type="GO" id="GO:0008984">
    <property type="term" value="F:protein-glutamate methylesterase activity"/>
    <property type="evidence" value="ECO:0007669"/>
    <property type="project" value="UniProtKB-UniRule"/>
</dbReference>
<dbReference type="PANTHER" id="PTHR42872:SF3">
    <property type="entry name" value="PROTEIN-GLUTAMATE METHYLESTERASE_PROTEIN-GLUTAMINE GLUTAMINASE 1"/>
    <property type="match status" value="1"/>
</dbReference>
<dbReference type="InterPro" id="IPR001789">
    <property type="entry name" value="Sig_transdc_resp-reg_receiver"/>
</dbReference>
<keyword evidence="3" id="KW-0963">Cytoplasm</keyword>
<comment type="catalytic activity">
    <reaction evidence="3">
        <text>L-glutaminyl-[protein] + H2O = L-glutamyl-[protein] + NH4(+)</text>
        <dbReference type="Rhea" id="RHEA:16441"/>
        <dbReference type="Rhea" id="RHEA-COMP:10207"/>
        <dbReference type="Rhea" id="RHEA-COMP:10208"/>
        <dbReference type="ChEBI" id="CHEBI:15377"/>
        <dbReference type="ChEBI" id="CHEBI:28938"/>
        <dbReference type="ChEBI" id="CHEBI:29973"/>
        <dbReference type="ChEBI" id="CHEBI:30011"/>
        <dbReference type="EC" id="3.5.1.44"/>
    </reaction>
</comment>
<evidence type="ECO:0000256" key="3">
    <source>
        <dbReference type="HAMAP-Rule" id="MF_00099"/>
    </source>
</evidence>
<dbReference type="InterPro" id="IPR008248">
    <property type="entry name" value="CheB-like"/>
</dbReference>
<dbReference type="Gene3D" id="3.40.50.2300">
    <property type="match status" value="1"/>
</dbReference>
<keyword evidence="1 3" id="KW-0378">Hydrolase</keyword>
<dbReference type="EMBL" id="CP018866">
    <property type="protein sequence ID" value="AST92040.1"/>
    <property type="molecule type" value="Genomic_DNA"/>
</dbReference>
<evidence type="ECO:0000256" key="5">
    <source>
        <dbReference type="PROSITE-ProRule" id="PRU00169"/>
    </source>
</evidence>
<evidence type="ECO:0000313" key="8">
    <source>
        <dbReference type="EMBL" id="AST92040.1"/>
    </source>
</evidence>
<dbReference type="EC" id="3.5.1.44" evidence="3"/>
<dbReference type="RefSeq" id="WP_066413333.1">
    <property type="nucleotide sequence ID" value="NZ_CP018866.1"/>
</dbReference>
<feature type="domain" description="CheB-type methylesterase" evidence="7">
    <location>
        <begin position="167"/>
        <end position="353"/>
    </location>
</feature>
<dbReference type="InterPro" id="IPR035909">
    <property type="entry name" value="CheB_C"/>
</dbReference>
<reference evidence="8 9" key="1">
    <citation type="submission" date="2016-12" db="EMBL/GenBank/DDBJ databases">
        <title>The whole genome sequencing and assembly of Bacillus cohnii DSM 6307T strain.</title>
        <authorList>
            <person name="Lee Y.-J."/>
            <person name="Yi H."/>
            <person name="Bahn Y.-S."/>
            <person name="Kim J.F."/>
            <person name="Lee D.-W."/>
        </authorList>
    </citation>
    <scope>NUCLEOTIDE SEQUENCE [LARGE SCALE GENOMIC DNA]</scope>
    <source>
        <strain evidence="8 9">DSM 6307</strain>
    </source>
</reference>
<comment type="function">
    <text evidence="3">Involved in chemotaxis. Part of a chemotaxis signal transduction system that modulates chemotaxis in response to various stimuli. Catalyzes the demethylation of specific methylglutamate residues introduced into the chemoreceptors (methyl-accepting chemotaxis proteins or MCP) by CheR. Also mediates the irreversible deamidation of specific glutamine residues to glutamic acid.</text>
</comment>
<organism evidence="8 9">
    <name type="scientific">Sutcliffiella cohnii</name>
    <dbReference type="NCBI Taxonomy" id="33932"/>
    <lineage>
        <taxon>Bacteria</taxon>
        <taxon>Bacillati</taxon>
        <taxon>Bacillota</taxon>
        <taxon>Bacilli</taxon>
        <taxon>Bacillales</taxon>
        <taxon>Bacillaceae</taxon>
        <taxon>Sutcliffiella</taxon>
    </lineage>
</organism>
<feature type="modified residue" description="4-aspartylphosphate" evidence="3 5">
    <location>
        <position position="57"/>
    </location>
</feature>
<dbReference type="HAMAP" id="MF_00099">
    <property type="entry name" value="CheB_chemtxs"/>
    <property type="match status" value="1"/>
</dbReference>
<dbReference type="SMART" id="SM00448">
    <property type="entry name" value="REC"/>
    <property type="match status" value="1"/>
</dbReference>
<feature type="domain" description="Response regulatory" evidence="6">
    <location>
        <begin position="6"/>
        <end position="123"/>
    </location>
</feature>
<dbReference type="GO" id="GO:0050568">
    <property type="term" value="F:protein-glutamine glutaminase activity"/>
    <property type="evidence" value="ECO:0007669"/>
    <property type="project" value="UniProtKB-UniRule"/>
</dbReference>
<feature type="active site" evidence="3 4">
    <location>
        <position position="173"/>
    </location>
</feature>
<evidence type="ECO:0000313" key="9">
    <source>
        <dbReference type="Proteomes" id="UP000215224"/>
    </source>
</evidence>
<dbReference type="KEGG" id="bcoh:BC6307_12505"/>
<dbReference type="PIRSF" id="PIRSF000876">
    <property type="entry name" value="RR_chemtxs_CheB"/>
    <property type="match status" value="1"/>
</dbReference>
<comment type="domain">
    <text evidence="3">Contains a C-terminal catalytic domain, and an N-terminal region which modulates catalytic activity.</text>
</comment>
<dbReference type="Pfam" id="PF00072">
    <property type="entry name" value="Response_reg"/>
    <property type="match status" value="1"/>
</dbReference>
<keyword evidence="3 4" id="KW-0145">Chemotaxis</keyword>
<dbReference type="Proteomes" id="UP000215224">
    <property type="component" value="Chromosome"/>
</dbReference>
<evidence type="ECO:0000256" key="4">
    <source>
        <dbReference type="PROSITE-ProRule" id="PRU00050"/>
    </source>
</evidence>
<protein>
    <recommendedName>
        <fullName evidence="3">Protein-glutamate methylesterase/protein-glutamine glutaminase</fullName>
        <ecNumber evidence="3">3.1.1.61</ecNumber>
        <ecNumber evidence="3">3.5.1.44</ecNumber>
    </recommendedName>
</protein>
<proteinExistence type="inferred from homology"/>
<comment type="PTM">
    <text evidence="3">Phosphorylated by CheA. Phosphorylation of the N-terminal regulatory domain activates the methylesterase activity.</text>
</comment>
<dbReference type="SUPFAM" id="SSF52172">
    <property type="entry name" value="CheY-like"/>
    <property type="match status" value="1"/>
</dbReference>
<dbReference type="CDD" id="cd17541">
    <property type="entry name" value="REC_CheB-like"/>
    <property type="match status" value="1"/>
</dbReference>
<dbReference type="EC" id="3.1.1.61" evidence="3"/>
<dbReference type="GO" id="GO:0006935">
    <property type="term" value="P:chemotaxis"/>
    <property type="evidence" value="ECO:0007669"/>
    <property type="project" value="UniProtKB-UniRule"/>
</dbReference>
<sequence length="353" mass="38578">MNKMVKVLVTDDSLFMRKIISDFLNAHPQISVVATAKNGQEALEKINEFSPDVVTLDVEMPVLDGLSTLENIMTHNPLPVIMLSSTTESGAVNTIKAMELGAIDFIPKPSGSISLDLYKVKEELIEKVLLASTVIPPKKNSQKTERTKSENSKKYLKVFNGKVDNTIIGIGTSTGGPRALQEILCSLPKQTVAPIFIVQHMPPHFTKSLANRLNSVSEITVVEAVHGQKVEKGTAYIAPGGLHMEVAEQFGDLTIQLSETEPFKGHRPSVNKLFYSLSLLRNYKKIAVVMTGMGTDGTDGILQLKKNDESTVIIAESEESSVIFGMPKAAIQTGKVDEIVHLQHVTNTILKYI</sequence>
<dbReference type="AlphaFoldDB" id="A0A223KRC5"/>
<dbReference type="STRING" id="1314751.GCA_001591425_01163"/>
<dbReference type="InterPro" id="IPR011006">
    <property type="entry name" value="CheY-like_superfamily"/>
</dbReference>
<dbReference type="PROSITE" id="PS50110">
    <property type="entry name" value="RESPONSE_REGULATORY"/>
    <property type="match status" value="1"/>
</dbReference>
<dbReference type="PANTHER" id="PTHR42872">
    <property type="entry name" value="PROTEIN-GLUTAMATE METHYLESTERASE/PROTEIN-GLUTAMINE GLUTAMINASE"/>
    <property type="match status" value="1"/>
</dbReference>
<gene>
    <name evidence="3" type="primary">cheB</name>
    <name evidence="8" type="ORF">BC6307_12505</name>
</gene>
<dbReference type="Gene3D" id="3.40.50.180">
    <property type="entry name" value="Methylesterase CheB, C-terminal domain"/>
    <property type="match status" value="1"/>
</dbReference>
<evidence type="ECO:0000256" key="1">
    <source>
        <dbReference type="ARBA" id="ARBA00022801"/>
    </source>
</evidence>
<dbReference type="CDD" id="cd16432">
    <property type="entry name" value="CheB_Rec"/>
    <property type="match status" value="1"/>
</dbReference>
<evidence type="ECO:0000256" key="2">
    <source>
        <dbReference type="ARBA" id="ARBA00048267"/>
    </source>
</evidence>